<keyword evidence="3" id="KW-1185">Reference proteome</keyword>
<feature type="region of interest" description="Disordered" evidence="1">
    <location>
        <begin position="1"/>
        <end position="62"/>
    </location>
</feature>
<reference evidence="2 3" key="1">
    <citation type="journal article" date="2009" name="J. Bacteriol.">
        <title>Genome sequence of Azotobacter vinelandii, an obligate aerobe specialized to support diverse anaerobic metabolic processes.</title>
        <authorList>
            <person name="Setubal J.C."/>
            <person name="dos Santos P."/>
            <person name="Goldman B.S."/>
            <person name="Ertesvag H."/>
            <person name="Espin G."/>
            <person name="Rubio L.M."/>
            <person name="Valla S."/>
            <person name="Almeida N.F."/>
            <person name="Balasubramanian D."/>
            <person name="Cromes L."/>
            <person name="Curatti L."/>
            <person name="Du Z."/>
            <person name="Godsy E."/>
            <person name="Goodner B."/>
            <person name="Hellner-Burris K."/>
            <person name="Hernandez J.A."/>
            <person name="Houmiel K."/>
            <person name="Imperial J."/>
            <person name="Kennedy C."/>
            <person name="Larson T.J."/>
            <person name="Latreille P."/>
            <person name="Ligon L.S."/>
            <person name="Lu J."/>
            <person name="Maerk M."/>
            <person name="Miller N.M."/>
            <person name="Norton S."/>
            <person name="O'Carroll I.P."/>
            <person name="Paulsen I."/>
            <person name="Raulfs E.C."/>
            <person name="Roemer R."/>
            <person name="Rosser J."/>
            <person name="Segura D."/>
            <person name="Slater S."/>
            <person name="Stricklin S.L."/>
            <person name="Studholme D.J."/>
            <person name="Sun J."/>
            <person name="Viana C.J."/>
            <person name="Wallin E."/>
            <person name="Wang B."/>
            <person name="Wheeler C."/>
            <person name="Zhu H."/>
            <person name="Dean D.R."/>
            <person name="Dixon R."/>
            <person name="Wood D."/>
        </authorList>
    </citation>
    <scope>NUCLEOTIDE SEQUENCE [LARGE SCALE GENOMIC DNA]</scope>
    <source>
        <strain evidence="3">DJ / ATCC BAA-1303</strain>
    </source>
</reference>
<evidence type="ECO:0000256" key="1">
    <source>
        <dbReference type="SAM" id="MobiDB-lite"/>
    </source>
</evidence>
<evidence type="ECO:0000313" key="2">
    <source>
        <dbReference type="EMBL" id="ACO77835.1"/>
    </source>
</evidence>
<name>C1DRU7_AZOVD</name>
<dbReference type="Proteomes" id="UP000002424">
    <property type="component" value="Chromosome"/>
</dbReference>
<evidence type="ECO:0000313" key="3">
    <source>
        <dbReference type="Proteomes" id="UP000002424"/>
    </source>
</evidence>
<gene>
    <name evidence="2" type="ordered locus">Avin_16200</name>
</gene>
<dbReference type="KEGG" id="avn:Avin_16200"/>
<organism evidence="2 3">
    <name type="scientific">Azotobacter vinelandii (strain DJ / ATCC BAA-1303)</name>
    <dbReference type="NCBI Taxonomy" id="322710"/>
    <lineage>
        <taxon>Bacteria</taxon>
        <taxon>Pseudomonadati</taxon>
        <taxon>Pseudomonadota</taxon>
        <taxon>Gammaproteobacteria</taxon>
        <taxon>Pseudomonadales</taxon>
        <taxon>Pseudomonadaceae</taxon>
        <taxon>Azotobacter</taxon>
    </lineage>
</organism>
<dbReference type="HOGENOM" id="CLU_2115969_0_0_6"/>
<feature type="compositionally biased region" description="Polar residues" evidence="1">
    <location>
        <begin position="23"/>
        <end position="34"/>
    </location>
</feature>
<dbReference type="EnsemblBacteria" id="ACO77835">
    <property type="protein sequence ID" value="ACO77835"/>
    <property type="gene ID" value="Avin_16200"/>
</dbReference>
<feature type="compositionally biased region" description="Basic and acidic residues" evidence="1">
    <location>
        <begin position="11"/>
        <end position="21"/>
    </location>
</feature>
<sequence>MRDITIQNKRLPTETRSERQKQKYGSPTVQNNHIGKSERSDQAENIGDGNEPNARWQPRIVGRPPGQYSVVTLADQFAGQRKITELRSTQLGQIISFIYKQKPHTTPSRANRGQ</sequence>
<dbReference type="STRING" id="322710.Avin_16200"/>
<accession>C1DRU7</accession>
<proteinExistence type="predicted"/>
<protein>
    <submittedName>
        <fullName evidence="2">Uncharacterized protein</fullName>
    </submittedName>
</protein>
<dbReference type="AlphaFoldDB" id="C1DRU7"/>
<dbReference type="EMBL" id="CP001157">
    <property type="protein sequence ID" value="ACO77835.1"/>
    <property type="molecule type" value="Genomic_DNA"/>
</dbReference>
<feature type="compositionally biased region" description="Polar residues" evidence="1">
    <location>
        <begin position="1"/>
        <end position="10"/>
    </location>
</feature>